<evidence type="ECO:0000313" key="2">
    <source>
        <dbReference type="EMBL" id="QLH81157.1"/>
    </source>
</evidence>
<organism evidence="2 3">
    <name type="scientific">Halosimplex pelagicum</name>
    <dbReference type="NCBI Taxonomy" id="869886"/>
    <lineage>
        <taxon>Archaea</taxon>
        <taxon>Methanobacteriati</taxon>
        <taxon>Methanobacteriota</taxon>
        <taxon>Stenosarchaea group</taxon>
        <taxon>Halobacteria</taxon>
        <taxon>Halobacteriales</taxon>
        <taxon>Haloarculaceae</taxon>
        <taxon>Halosimplex</taxon>
    </lineage>
</organism>
<dbReference type="RefSeq" id="WP_179920966.1">
    <property type="nucleotide sequence ID" value="NZ_CP058909.1"/>
</dbReference>
<feature type="transmembrane region" description="Helical" evidence="1">
    <location>
        <begin position="44"/>
        <end position="63"/>
    </location>
</feature>
<dbReference type="InterPro" id="IPR043941">
    <property type="entry name" value="EMC6-arch"/>
</dbReference>
<gene>
    <name evidence="2" type="ORF">HZS54_05660</name>
</gene>
<keyword evidence="1" id="KW-0472">Membrane</keyword>
<sequence length="100" mass="10565">MATETAEGWDDHLRGLTVTTLASVLGIGAGVAAQALATGPNDRLGLYLLGAAVLVQIPVYMAIGIDVDDFGPKEYLYIAFITFSLWFVSWGILMTAGTSL</sequence>
<feature type="transmembrane region" description="Helical" evidence="1">
    <location>
        <begin position="16"/>
        <end position="37"/>
    </location>
</feature>
<keyword evidence="3" id="KW-1185">Reference proteome</keyword>
<accession>A0A7D5P568</accession>
<evidence type="ECO:0000256" key="1">
    <source>
        <dbReference type="SAM" id="Phobius"/>
    </source>
</evidence>
<dbReference type="Pfam" id="PF19094">
    <property type="entry name" value="EMC6_arch"/>
    <property type="match status" value="1"/>
</dbReference>
<feature type="transmembrane region" description="Helical" evidence="1">
    <location>
        <begin position="75"/>
        <end position="96"/>
    </location>
</feature>
<keyword evidence="1" id="KW-0812">Transmembrane</keyword>
<keyword evidence="1" id="KW-1133">Transmembrane helix</keyword>
<dbReference type="AlphaFoldDB" id="A0A7D5P568"/>
<proteinExistence type="predicted"/>
<dbReference type="OrthoDB" id="50040at2157"/>
<dbReference type="EMBL" id="CP058909">
    <property type="protein sequence ID" value="QLH81157.1"/>
    <property type="molecule type" value="Genomic_DNA"/>
</dbReference>
<dbReference type="KEGG" id="hpel:HZS54_05660"/>
<dbReference type="Proteomes" id="UP000509346">
    <property type="component" value="Chromosome"/>
</dbReference>
<evidence type="ECO:0000313" key="3">
    <source>
        <dbReference type="Proteomes" id="UP000509346"/>
    </source>
</evidence>
<name>A0A7D5P568_9EURY</name>
<dbReference type="GeneID" id="56082055"/>
<reference evidence="2 3" key="1">
    <citation type="submission" date="2020-07" db="EMBL/GenBank/DDBJ databases">
        <title>Halosimplex litoreum sp. nov. and Halosimplex rubrum sp. nov., isolated from different salt environments.</title>
        <authorList>
            <person name="Cui H."/>
        </authorList>
    </citation>
    <scope>NUCLEOTIDE SEQUENCE [LARGE SCALE GENOMIC DNA]</scope>
    <source>
        <strain evidence="2 3">R2</strain>
    </source>
</reference>
<protein>
    <submittedName>
        <fullName evidence="2">Uncharacterized protein</fullName>
    </submittedName>
</protein>